<dbReference type="CDD" id="cd05828">
    <property type="entry name" value="Sortase_D_1"/>
    <property type="match status" value="1"/>
</dbReference>
<evidence type="ECO:0000256" key="2">
    <source>
        <dbReference type="SAM" id="Phobius"/>
    </source>
</evidence>
<dbReference type="Proteomes" id="UP000681027">
    <property type="component" value="Unassembled WGS sequence"/>
</dbReference>
<dbReference type="SUPFAM" id="SSF63817">
    <property type="entry name" value="Sortase"/>
    <property type="match status" value="1"/>
</dbReference>
<organism evidence="3 4">
    <name type="scientific">Cytobacillus citreus</name>
    <dbReference type="NCBI Taxonomy" id="2833586"/>
    <lineage>
        <taxon>Bacteria</taxon>
        <taxon>Bacillati</taxon>
        <taxon>Bacillota</taxon>
        <taxon>Bacilli</taxon>
        <taxon>Bacillales</taxon>
        <taxon>Bacillaceae</taxon>
        <taxon>Cytobacillus</taxon>
    </lineage>
</organism>
<keyword evidence="2" id="KW-0812">Transmembrane</keyword>
<name>A0ABS5NWG2_9BACI</name>
<gene>
    <name evidence="3" type="ORF">KHA94_18600</name>
</gene>
<keyword evidence="2" id="KW-0472">Membrane</keyword>
<proteinExistence type="predicted"/>
<feature type="transmembrane region" description="Helical" evidence="2">
    <location>
        <begin position="6"/>
        <end position="26"/>
    </location>
</feature>
<dbReference type="RefSeq" id="WP_213103621.1">
    <property type="nucleotide sequence ID" value="NZ_JAGYPM010000004.1"/>
</dbReference>
<sequence length="206" mass="23132">MRIGKSIFLIAAILLLFGSVLVFISISDIYKLEKNKDISLIEAKEKIQIIEKDSPQPMLNKEQKIEYSFKKGEAIGILEIPRLQAKLPIIEGTSEYELEKGVGHYSGTVLPGQPDQILLSGHRETVFRQLGELEMGDIFQVIMPYGTFRYEITHAQIVEADDSTVIKSTAPTETLTVSTCYPFSYIGDAPYRYVLTANRIDNPVTN</sequence>
<dbReference type="InterPro" id="IPR041999">
    <property type="entry name" value="Sortase_D_1"/>
</dbReference>
<evidence type="ECO:0000313" key="4">
    <source>
        <dbReference type="Proteomes" id="UP000681027"/>
    </source>
</evidence>
<dbReference type="Gene3D" id="2.40.260.10">
    <property type="entry name" value="Sortase"/>
    <property type="match status" value="1"/>
</dbReference>
<evidence type="ECO:0000313" key="3">
    <source>
        <dbReference type="EMBL" id="MBS4192180.1"/>
    </source>
</evidence>
<dbReference type="NCBIfam" id="NF033746">
    <property type="entry name" value="class_D_sortase"/>
    <property type="match status" value="1"/>
</dbReference>
<reference evidence="3 4" key="1">
    <citation type="submission" date="2021-05" db="EMBL/GenBank/DDBJ databases">
        <title>Novel Bacillus species.</title>
        <authorList>
            <person name="Liu G."/>
        </authorList>
    </citation>
    <scope>NUCLEOTIDE SEQUENCE [LARGE SCALE GENOMIC DNA]</scope>
    <source>
        <strain evidence="3 4">FJAT-49705</strain>
    </source>
</reference>
<accession>A0ABS5NWG2</accession>
<dbReference type="Pfam" id="PF04203">
    <property type="entry name" value="Sortase"/>
    <property type="match status" value="1"/>
</dbReference>
<protein>
    <submittedName>
        <fullName evidence="3">Class D sortase</fullName>
    </submittedName>
</protein>
<keyword evidence="1" id="KW-0378">Hydrolase</keyword>
<evidence type="ECO:0000256" key="1">
    <source>
        <dbReference type="ARBA" id="ARBA00022801"/>
    </source>
</evidence>
<dbReference type="NCBIfam" id="TIGR01076">
    <property type="entry name" value="sortase_fam"/>
    <property type="match status" value="1"/>
</dbReference>
<dbReference type="InterPro" id="IPR005754">
    <property type="entry name" value="Sortase"/>
</dbReference>
<dbReference type="InterPro" id="IPR053525">
    <property type="entry name" value="Sortase_D"/>
</dbReference>
<keyword evidence="4" id="KW-1185">Reference proteome</keyword>
<keyword evidence="2" id="KW-1133">Transmembrane helix</keyword>
<comment type="caution">
    <text evidence="3">The sequence shown here is derived from an EMBL/GenBank/DDBJ whole genome shotgun (WGS) entry which is preliminary data.</text>
</comment>
<dbReference type="EMBL" id="JAGYPM010000004">
    <property type="protein sequence ID" value="MBS4192180.1"/>
    <property type="molecule type" value="Genomic_DNA"/>
</dbReference>
<dbReference type="InterPro" id="IPR023365">
    <property type="entry name" value="Sortase_dom-sf"/>
</dbReference>